<organism evidence="1 2">
    <name type="scientific">Helicobacter didelphidarum</name>
    <dbReference type="NCBI Taxonomy" id="2040648"/>
    <lineage>
        <taxon>Bacteria</taxon>
        <taxon>Pseudomonadati</taxon>
        <taxon>Campylobacterota</taxon>
        <taxon>Epsilonproteobacteria</taxon>
        <taxon>Campylobacterales</taxon>
        <taxon>Helicobacteraceae</taxon>
        <taxon>Helicobacter</taxon>
    </lineage>
</organism>
<protein>
    <recommendedName>
        <fullName evidence="3">Lipoprotein</fullName>
    </recommendedName>
</protein>
<gene>
    <name evidence="1" type="ORF">CQA53_05350</name>
</gene>
<evidence type="ECO:0000313" key="2">
    <source>
        <dbReference type="Proteomes" id="UP000256379"/>
    </source>
</evidence>
<comment type="caution">
    <text evidence="1">The sequence shown here is derived from an EMBL/GenBank/DDBJ whole genome shotgun (WGS) entry which is preliminary data.</text>
</comment>
<evidence type="ECO:0000313" key="1">
    <source>
        <dbReference type="EMBL" id="RDU65878.1"/>
    </source>
</evidence>
<reference evidence="1 2" key="1">
    <citation type="submission" date="2018-04" db="EMBL/GenBank/DDBJ databases">
        <title>Novel Campyloabacter and Helicobacter Species and Strains.</title>
        <authorList>
            <person name="Mannion A.J."/>
            <person name="Shen Z."/>
            <person name="Fox J.G."/>
        </authorList>
    </citation>
    <scope>NUCLEOTIDE SEQUENCE [LARGE SCALE GENOMIC DNA]</scope>
    <source>
        <strain evidence="1 2">MIT 17-337</strain>
    </source>
</reference>
<dbReference type="OrthoDB" id="5329948at2"/>
<accession>A0A3D8IL13</accession>
<keyword evidence="2" id="KW-1185">Reference proteome</keyword>
<dbReference type="PROSITE" id="PS51257">
    <property type="entry name" value="PROKAR_LIPOPROTEIN"/>
    <property type="match status" value="1"/>
</dbReference>
<dbReference type="EMBL" id="NXLQ01000009">
    <property type="protein sequence ID" value="RDU65878.1"/>
    <property type="molecule type" value="Genomic_DNA"/>
</dbReference>
<evidence type="ECO:0008006" key="3">
    <source>
        <dbReference type="Google" id="ProtNLM"/>
    </source>
</evidence>
<dbReference type="AlphaFoldDB" id="A0A3D8IL13"/>
<name>A0A3D8IL13_9HELI</name>
<sequence length="113" mass="13327">MRYVKKFFIGISIYLFFILCGCTSNDRLNLGTLQSFIPSHSPQSKKPKTQIAKICYNYSIFKRDKVYEILTLENLLKEAFRQTGKNIFYNVGIWQSSINVIYLWQRRCLILGK</sequence>
<dbReference type="RefSeq" id="WP_115542995.1">
    <property type="nucleotide sequence ID" value="NZ_NXLQ01000009.1"/>
</dbReference>
<dbReference type="Proteomes" id="UP000256379">
    <property type="component" value="Unassembled WGS sequence"/>
</dbReference>
<proteinExistence type="predicted"/>